<keyword evidence="3" id="KW-1185">Reference proteome</keyword>
<feature type="compositionally biased region" description="Basic residues" evidence="1">
    <location>
        <begin position="189"/>
        <end position="198"/>
    </location>
</feature>
<dbReference type="EMBL" id="AP023355">
    <property type="protein sequence ID" value="BCJ34159.1"/>
    <property type="molecule type" value="Genomic_DNA"/>
</dbReference>
<reference evidence="2 3" key="1">
    <citation type="submission" date="2020-08" db="EMBL/GenBank/DDBJ databases">
        <title>Whole genome shotgun sequence of Actinocatenispora thailandica NBRC 105041.</title>
        <authorList>
            <person name="Komaki H."/>
            <person name="Tamura T."/>
        </authorList>
    </citation>
    <scope>NUCLEOTIDE SEQUENCE [LARGE SCALE GENOMIC DNA]</scope>
    <source>
        <strain evidence="2 3">NBRC 105041</strain>
    </source>
</reference>
<feature type="region of interest" description="Disordered" evidence="1">
    <location>
        <begin position="19"/>
        <end position="56"/>
    </location>
</feature>
<name>A0A7R7HWN3_9ACTN</name>
<evidence type="ECO:0000313" key="3">
    <source>
        <dbReference type="Proteomes" id="UP000611640"/>
    </source>
</evidence>
<feature type="compositionally biased region" description="Polar residues" evidence="1">
    <location>
        <begin position="133"/>
        <end position="143"/>
    </location>
</feature>
<feature type="compositionally biased region" description="Polar residues" evidence="1">
    <location>
        <begin position="19"/>
        <end position="55"/>
    </location>
</feature>
<feature type="region of interest" description="Disordered" evidence="1">
    <location>
        <begin position="164"/>
        <end position="211"/>
    </location>
</feature>
<dbReference type="Proteomes" id="UP000611640">
    <property type="component" value="Chromosome"/>
</dbReference>
<evidence type="ECO:0000256" key="1">
    <source>
        <dbReference type="SAM" id="MobiDB-lite"/>
    </source>
</evidence>
<sequence>MFAPAAPLPRIRWVLTTSAPNSTSNGIAASSMPSRASCGTSRGSRSGLTATQANRYPTARKARFHPTCAQWNRAARSNRSVKYSRNGAPANSVAATAGWVAQRSPAESRRFRRARRARCAPVRGRTDPASVSGAPSTSRIGTSIPTSMCAARCTLNIAAAYRPTPEQVASSSTAQPPNQAAVRDAGHDRRSRPSRRSPTRYPATSSAVNAR</sequence>
<feature type="compositionally biased region" description="Low complexity" evidence="1">
    <location>
        <begin position="199"/>
        <end position="211"/>
    </location>
</feature>
<gene>
    <name evidence="2" type="ORF">Athai_16620</name>
</gene>
<feature type="region of interest" description="Disordered" evidence="1">
    <location>
        <begin position="106"/>
        <end position="143"/>
    </location>
</feature>
<accession>A0A7R7HWN3</accession>
<proteinExistence type="predicted"/>
<evidence type="ECO:0000313" key="2">
    <source>
        <dbReference type="EMBL" id="BCJ34159.1"/>
    </source>
</evidence>
<organism evidence="2 3">
    <name type="scientific">Actinocatenispora thailandica</name>
    <dbReference type="NCBI Taxonomy" id="227318"/>
    <lineage>
        <taxon>Bacteria</taxon>
        <taxon>Bacillati</taxon>
        <taxon>Actinomycetota</taxon>
        <taxon>Actinomycetes</taxon>
        <taxon>Micromonosporales</taxon>
        <taxon>Micromonosporaceae</taxon>
        <taxon>Actinocatenispora</taxon>
    </lineage>
</organism>
<dbReference type="AlphaFoldDB" id="A0A7R7HWN3"/>
<protein>
    <submittedName>
        <fullName evidence="2">Uncharacterized protein</fullName>
    </submittedName>
</protein>
<feature type="compositionally biased region" description="Polar residues" evidence="1">
    <location>
        <begin position="167"/>
        <end position="178"/>
    </location>
</feature>
<dbReference type="KEGG" id="atl:Athai_16620"/>